<dbReference type="Proteomes" id="UP001500683">
    <property type="component" value="Unassembled WGS sequence"/>
</dbReference>
<gene>
    <name evidence="9" type="ORF">GCM10022214_87680</name>
</gene>
<keyword evidence="10" id="KW-1185">Reference proteome</keyword>
<dbReference type="Gene3D" id="1.10.3720.10">
    <property type="entry name" value="MetI-like"/>
    <property type="match status" value="1"/>
</dbReference>
<keyword evidence="2 7" id="KW-0813">Transport</keyword>
<feature type="transmembrane region" description="Helical" evidence="7">
    <location>
        <begin position="226"/>
        <end position="250"/>
    </location>
</feature>
<evidence type="ECO:0000256" key="7">
    <source>
        <dbReference type="RuleBase" id="RU363032"/>
    </source>
</evidence>
<evidence type="ECO:0000313" key="9">
    <source>
        <dbReference type="EMBL" id="GAA4106574.1"/>
    </source>
</evidence>
<dbReference type="SUPFAM" id="SSF161098">
    <property type="entry name" value="MetI-like"/>
    <property type="match status" value="1"/>
</dbReference>
<evidence type="ECO:0000256" key="4">
    <source>
        <dbReference type="ARBA" id="ARBA00022692"/>
    </source>
</evidence>
<evidence type="ECO:0000256" key="2">
    <source>
        <dbReference type="ARBA" id="ARBA00022448"/>
    </source>
</evidence>
<name>A0ABP7X7U2_9ACTN</name>
<dbReference type="PROSITE" id="PS50928">
    <property type="entry name" value="ABC_TM1"/>
    <property type="match status" value="1"/>
</dbReference>
<evidence type="ECO:0000256" key="5">
    <source>
        <dbReference type="ARBA" id="ARBA00022989"/>
    </source>
</evidence>
<comment type="subcellular location">
    <subcellularLocation>
        <location evidence="1 7">Cell membrane</location>
        <topology evidence="1 7">Multi-pass membrane protein</topology>
    </subcellularLocation>
</comment>
<dbReference type="PANTHER" id="PTHR30151:SF40">
    <property type="entry name" value="TRANSPORT SYSTEM INTEGRAL MEMBRANE PROTEIN"/>
    <property type="match status" value="1"/>
</dbReference>
<dbReference type="PANTHER" id="PTHR30151">
    <property type="entry name" value="ALKANE SULFONATE ABC TRANSPORTER-RELATED, MEMBRANE SUBUNIT"/>
    <property type="match status" value="1"/>
</dbReference>
<evidence type="ECO:0000256" key="6">
    <source>
        <dbReference type="ARBA" id="ARBA00023136"/>
    </source>
</evidence>
<comment type="similarity">
    <text evidence="7">Belongs to the binding-protein-dependent transport system permease family.</text>
</comment>
<feature type="transmembrane region" description="Helical" evidence="7">
    <location>
        <begin position="135"/>
        <end position="155"/>
    </location>
</feature>
<keyword evidence="5 7" id="KW-1133">Transmembrane helix</keyword>
<feature type="domain" description="ABC transmembrane type-1" evidence="8">
    <location>
        <begin position="97"/>
        <end position="280"/>
    </location>
</feature>
<accession>A0ABP7X7U2</accession>
<protein>
    <submittedName>
        <fullName evidence="9">ABC transporter permease</fullName>
    </submittedName>
</protein>
<proteinExistence type="inferred from homology"/>
<keyword evidence="6 7" id="KW-0472">Membrane</keyword>
<comment type="caution">
    <text evidence="9">The sequence shown here is derived from an EMBL/GenBank/DDBJ whole genome shotgun (WGS) entry which is preliminary data.</text>
</comment>
<evidence type="ECO:0000313" key="10">
    <source>
        <dbReference type="Proteomes" id="UP001500683"/>
    </source>
</evidence>
<keyword evidence="4 7" id="KW-0812">Transmembrane</keyword>
<dbReference type="InterPro" id="IPR000515">
    <property type="entry name" value="MetI-like"/>
</dbReference>
<reference evidence="10" key="1">
    <citation type="journal article" date="2019" name="Int. J. Syst. Evol. Microbiol.">
        <title>The Global Catalogue of Microorganisms (GCM) 10K type strain sequencing project: providing services to taxonomists for standard genome sequencing and annotation.</title>
        <authorList>
            <consortium name="The Broad Institute Genomics Platform"/>
            <consortium name="The Broad Institute Genome Sequencing Center for Infectious Disease"/>
            <person name="Wu L."/>
            <person name="Ma J."/>
        </authorList>
    </citation>
    <scope>NUCLEOTIDE SEQUENCE [LARGE SCALE GENOMIC DNA]</scope>
    <source>
        <strain evidence="10">JCM 16702</strain>
    </source>
</reference>
<evidence type="ECO:0000259" key="8">
    <source>
        <dbReference type="PROSITE" id="PS50928"/>
    </source>
</evidence>
<dbReference type="RefSeq" id="WP_344959534.1">
    <property type="nucleotide sequence ID" value="NZ_BAAAZG010000087.1"/>
</dbReference>
<evidence type="ECO:0000256" key="3">
    <source>
        <dbReference type="ARBA" id="ARBA00022475"/>
    </source>
</evidence>
<feature type="transmembrane region" description="Helical" evidence="7">
    <location>
        <begin position="46"/>
        <end position="68"/>
    </location>
</feature>
<sequence>MAVETRTNAPDPADDPALRRQIAGLDALELAAGAGRGPLSRLWSAAWPMVTAVVIAVLFWQAVVWSGWKDPWVLPGPADTLPVFWDQITSGRFWEAVALTMQRAVVGFALSIVIGVLVGALVSQFRILRRAFGSLITGLQTMPSIAWFPLAILLFQLSESAILFVVVLGAAPSIANGLIAGVDYTPPILLRAGKVLGLRGLLLYRHLILPASLPSFVAGLKQGWAFAWRSLMAGELLVIIGDTTSLGVLLSQARELNNTADMISYMIVILIIGIVIDQLFGVADRALRTRWGMDND</sequence>
<dbReference type="InterPro" id="IPR035906">
    <property type="entry name" value="MetI-like_sf"/>
</dbReference>
<dbReference type="EMBL" id="BAAAZG010000087">
    <property type="protein sequence ID" value="GAA4106574.1"/>
    <property type="molecule type" value="Genomic_DNA"/>
</dbReference>
<keyword evidence="3" id="KW-1003">Cell membrane</keyword>
<feature type="transmembrane region" description="Helical" evidence="7">
    <location>
        <begin position="161"/>
        <end position="182"/>
    </location>
</feature>
<feature type="transmembrane region" description="Helical" evidence="7">
    <location>
        <begin position="202"/>
        <end position="220"/>
    </location>
</feature>
<dbReference type="CDD" id="cd06261">
    <property type="entry name" value="TM_PBP2"/>
    <property type="match status" value="1"/>
</dbReference>
<feature type="transmembrane region" description="Helical" evidence="7">
    <location>
        <begin position="104"/>
        <end position="123"/>
    </location>
</feature>
<evidence type="ECO:0000256" key="1">
    <source>
        <dbReference type="ARBA" id="ARBA00004651"/>
    </source>
</evidence>
<feature type="transmembrane region" description="Helical" evidence="7">
    <location>
        <begin position="262"/>
        <end position="283"/>
    </location>
</feature>
<organism evidence="9 10">
    <name type="scientific">Actinomadura miaoliensis</name>
    <dbReference type="NCBI Taxonomy" id="430685"/>
    <lineage>
        <taxon>Bacteria</taxon>
        <taxon>Bacillati</taxon>
        <taxon>Actinomycetota</taxon>
        <taxon>Actinomycetes</taxon>
        <taxon>Streptosporangiales</taxon>
        <taxon>Thermomonosporaceae</taxon>
        <taxon>Actinomadura</taxon>
    </lineage>
</organism>
<dbReference type="Pfam" id="PF00528">
    <property type="entry name" value="BPD_transp_1"/>
    <property type="match status" value="1"/>
</dbReference>